<dbReference type="EMBL" id="UOFN01000073">
    <property type="protein sequence ID" value="VAW77044.1"/>
    <property type="molecule type" value="Genomic_DNA"/>
</dbReference>
<keyword evidence="1" id="KW-0969">Cilium</keyword>
<dbReference type="Gene3D" id="3.40.1690.10">
    <property type="entry name" value="secretion proteins EscU"/>
    <property type="match status" value="1"/>
</dbReference>
<sequence>MSENNKPLPLAVALQYDGDSAPRVTAKGRDALAEQILQIARQHGIPIQENQPLASLLANIETGDEIPEALYLAVAQVISFAYYLSGKVPETGTE</sequence>
<dbReference type="GO" id="GO:0005886">
    <property type="term" value="C:plasma membrane"/>
    <property type="evidence" value="ECO:0007669"/>
    <property type="project" value="TreeGrafter"/>
</dbReference>
<reference evidence="1" key="1">
    <citation type="submission" date="2018-06" db="EMBL/GenBank/DDBJ databases">
        <authorList>
            <person name="Zhirakovskaya E."/>
        </authorList>
    </citation>
    <scope>NUCLEOTIDE SEQUENCE</scope>
</reference>
<dbReference type="InterPro" id="IPR006135">
    <property type="entry name" value="T3SS_substrate_exporter"/>
</dbReference>
<dbReference type="SUPFAM" id="SSF160544">
    <property type="entry name" value="EscU C-terminal domain-like"/>
    <property type="match status" value="1"/>
</dbReference>
<dbReference type="Pfam" id="PF01312">
    <property type="entry name" value="Bac_export_2"/>
    <property type="match status" value="1"/>
</dbReference>
<gene>
    <name evidence="1" type="ORF">MNBD_GAMMA15-1047</name>
</gene>
<evidence type="ECO:0000313" key="1">
    <source>
        <dbReference type="EMBL" id="VAW77044.1"/>
    </source>
</evidence>
<protein>
    <submittedName>
        <fullName evidence="1">Flagellar biosynthesis protein FlhB</fullName>
    </submittedName>
</protein>
<dbReference type="PANTHER" id="PTHR30531">
    <property type="entry name" value="FLAGELLAR BIOSYNTHETIC PROTEIN FLHB"/>
    <property type="match status" value="1"/>
</dbReference>
<dbReference type="GO" id="GO:0009306">
    <property type="term" value="P:protein secretion"/>
    <property type="evidence" value="ECO:0007669"/>
    <property type="project" value="InterPro"/>
</dbReference>
<accession>A0A3B0Z6P4</accession>
<proteinExistence type="predicted"/>
<dbReference type="AlphaFoldDB" id="A0A3B0Z6P4"/>
<dbReference type="InterPro" id="IPR029025">
    <property type="entry name" value="T3SS_substrate_exporter_C"/>
</dbReference>
<name>A0A3B0Z6P4_9ZZZZ</name>
<organism evidence="1">
    <name type="scientific">hydrothermal vent metagenome</name>
    <dbReference type="NCBI Taxonomy" id="652676"/>
    <lineage>
        <taxon>unclassified sequences</taxon>
        <taxon>metagenomes</taxon>
        <taxon>ecological metagenomes</taxon>
    </lineage>
</organism>
<keyword evidence="1" id="KW-0282">Flagellum</keyword>
<dbReference type="PANTHER" id="PTHR30531:SF12">
    <property type="entry name" value="FLAGELLAR BIOSYNTHETIC PROTEIN FLHB"/>
    <property type="match status" value="1"/>
</dbReference>
<keyword evidence="1" id="KW-0966">Cell projection</keyword>